<evidence type="ECO:0008006" key="15">
    <source>
        <dbReference type="Google" id="ProtNLM"/>
    </source>
</evidence>
<evidence type="ECO:0000256" key="3">
    <source>
        <dbReference type="ARBA" id="ARBA00005739"/>
    </source>
</evidence>
<dbReference type="InterPro" id="IPR016024">
    <property type="entry name" value="ARM-type_fold"/>
</dbReference>
<keyword evidence="7" id="KW-0234">DNA repair</keyword>
<keyword evidence="4" id="KW-0963">Cytoplasm</keyword>
<dbReference type="EMBL" id="JAABOA010000046">
    <property type="protein sequence ID" value="KAF9586315.1"/>
    <property type="molecule type" value="Genomic_DNA"/>
</dbReference>
<name>A0A9P6KIZ6_9FUNG</name>
<comment type="caution">
    <text evidence="13">The sequence shown here is derived from an EMBL/GenBank/DDBJ whole genome shotgun (WGS) entry which is preliminary data.</text>
</comment>
<dbReference type="GO" id="GO:0016607">
    <property type="term" value="C:nuclear speck"/>
    <property type="evidence" value="ECO:0007669"/>
    <property type="project" value="UniProtKB-SubCell"/>
</dbReference>
<dbReference type="InterPro" id="IPR021843">
    <property type="entry name" value="PSME4_C"/>
</dbReference>
<dbReference type="GO" id="GO:0070628">
    <property type="term" value="F:proteasome binding"/>
    <property type="evidence" value="ECO:0007669"/>
    <property type="project" value="InterPro"/>
</dbReference>
<evidence type="ECO:0000313" key="14">
    <source>
        <dbReference type="Proteomes" id="UP000780801"/>
    </source>
</evidence>
<dbReference type="GO" id="GO:0016504">
    <property type="term" value="F:peptidase activator activity"/>
    <property type="evidence" value="ECO:0007669"/>
    <property type="project" value="InterPro"/>
</dbReference>
<evidence type="ECO:0000259" key="10">
    <source>
        <dbReference type="Pfam" id="PF11919"/>
    </source>
</evidence>
<sequence>MIDSDSNQQWANLSSALHNILPYGKDLEQEASDMLRLINCHFGLCLQSEDWAPGAVYWAKQLNQYLDLKYALPKETRIAYAKVFYELTVAPGMDLALVEIWSQICRRLIKKKQLLEAGDLTLPWKPLYDILERTLFPKSRQRVLLSESFFPPEAPSEILEEFLPQMSTASLADFLKAQSYLCTFLPTNIEGGMDPREWMPTVFRLWSMVVKSSEVDRNFLSLIGRVARDNVGVKDLFTQSQMRTIFSAGLNAMALPVGKGQRTHNVDAEAGVAHKSIGRNDMRLTSFALFIIYTMNPLAESEDPKSNSLAHLTNLIQATESFYHPSNSGPWSYALAIFLHNLAWDLLHRKSEEELSTCKTPMELRLTSDIGIKFVQALKGVTFLTMFSKDQRAVAQTLITLRHLAWIAPKLIIPGVLERAYPSLESLTETHRTTSVISALGSLAVPMLNRDHYPQGGKHLSPLLQLTIPGIDLNDPAKTWYTLLFVTSMISTVPIKDLTETGNAGFQWGGIDEDLMNPEETVDLEFEDSTRKASTAAFEEWLLKFLRRAILMFENYADSTHSEKKDAVEGSITGTISYCFEILFGQLSPKLYDMTTKLVIDLLESAPLTNAEVAMASFVSCWASADRKNAMARAFPILEREIRSEIEHGASSVPSLVHSRLHRDASLHYHQTLLNQLFFSSEFLEHRKEVFDLVKHMIEKCHDHQGYRLTAKAITSMLQNLLFIYCLDIRSYDSSKWNDEAFMSESHLHWGKLGEPGVDSIQWHTPSNEEINFALDLIETILVPTMARARELMTNTMLEGKALAIELNKVISLIEAFAAGMTTLVEDDGDDPQSNASVKEDPLSVQPMERIKVGYCLTDPNDRRTQRVRQIRFEVGTLLHDMMSHFALERIDDVENIKDLVDATRIFLTDHGLDSSTYDSGRKGYEFLKQMYKLPGDKKLYPRLVRCRRAATMHYLRLKTNSFGRAKTELHDALILDLTELSLSLYTDVRKKAQQALTKAVRCHQGAKNLVLPILLKALESDDGPENTKKGFERMKGALFLISTKALTLPCLRDWRYVPEYVMRICRAHHADKPSVQMLVRKCFLEHIVNLTFTSFKALMSSKMSAAIQQFEDLHGIHYSPETLSRAVTKAKDRRLNNIKAYGNLIVDLTELARTPNLHWRYQTMAMSFIEIFMRPDISCSLDIAQFMTKSILSEMPMVRRIALTSLVVVMMDIKTRTNAQGDIYSLIVRKATNPLRRMVTLPEVIPENFTMDYLKSSVTEINYDSPESSLLDDSLSTGWLVWPKSFKAYLPRTNDFVMPEVDSESRPAFDHLEQFFSQSLFWEKLSDYLAQEPVRGERHDAFSSEHARFFKSIFGLWEDKFLDQVEPVVVSLCNRVDDKNAQRTVTEIIGGMIRGSKHWKKESLDKMWLWLTPLLKKTFQLCTPDSLVYWERFVKYCCMYRDPRRILPLITLIFSTPLDRDSTAAFSESKNLFFMRALLVSFSWRVSLLTPSLREDCLKNIAHPYKQVREILGLVINELFQHSSHPSYKSVRALLEDQVAQKDLPSAMVESLDDKSRHQVQELVAQLERWRSERKPSVQGASDYANASKTVLSWVFQALSGFRVKATYGVVIPLVAELFQMQDIPDDQDLQQLATVSLLQLGSFTYPASMVPMITNLFCKLLQGSTSWHIRNNVLPIVQIFFYTNLFSMDVELMVQVMDAVSSMLLDPQIEVRQLAASTLSGIVRCSRRDATQMLIEKFTKLLSSTPLPSRKRNRAGPEKEPIPEGYSDAIVKRHGGVLGLASLLEAFPYEVPKWMPEVMVYLSKFFSDPPPISTTVKKAFGDFKRTHQDTWHEDQKEFEPEQLEILSDMLISPSYYA</sequence>
<keyword evidence="6" id="KW-0227">DNA damage</keyword>
<comment type="subcellular location">
    <subcellularLocation>
        <location evidence="2">Cytoplasm</location>
    </subcellularLocation>
    <subcellularLocation>
        <location evidence="1">Nucleus speckle</location>
    </subcellularLocation>
</comment>
<keyword evidence="8" id="KW-0539">Nucleus</keyword>
<evidence type="ECO:0000259" key="12">
    <source>
        <dbReference type="Pfam" id="PF23096"/>
    </source>
</evidence>
<feature type="domain" description="Proteasome activator complex subunit 4 C-terminal" evidence="10">
    <location>
        <begin position="1773"/>
        <end position="1859"/>
    </location>
</feature>
<comment type="similarity">
    <text evidence="3">Belongs to the BLM10 family.</text>
</comment>
<organism evidence="13 14">
    <name type="scientific">Lunasporangiospora selenospora</name>
    <dbReference type="NCBI Taxonomy" id="979761"/>
    <lineage>
        <taxon>Eukaryota</taxon>
        <taxon>Fungi</taxon>
        <taxon>Fungi incertae sedis</taxon>
        <taxon>Mucoromycota</taxon>
        <taxon>Mortierellomycotina</taxon>
        <taxon>Mortierellomycetes</taxon>
        <taxon>Mortierellales</taxon>
        <taxon>Mortierellaceae</taxon>
        <taxon>Lunasporangiospora</taxon>
    </lineage>
</organism>
<keyword evidence="5" id="KW-0677">Repeat</keyword>
<dbReference type="InterPro" id="IPR035309">
    <property type="entry name" value="PSME4"/>
</dbReference>
<dbReference type="Gene3D" id="1.25.10.10">
    <property type="entry name" value="Leucine-rich Repeat Variant"/>
    <property type="match status" value="1"/>
</dbReference>
<dbReference type="Pfam" id="PF16507">
    <property type="entry name" value="HEAT_PSME4_mid"/>
    <property type="match status" value="1"/>
</dbReference>
<feature type="domain" description="Proteasome activator complex subunit 4-like HEAT repeat-like" evidence="12">
    <location>
        <begin position="1249"/>
        <end position="1475"/>
    </location>
</feature>
<evidence type="ECO:0000256" key="8">
    <source>
        <dbReference type="ARBA" id="ARBA00023242"/>
    </source>
</evidence>
<evidence type="ECO:0000256" key="1">
    <source>
        <dbReference type="ARBA" id="ARBA00004324"/>
    </source>
</evidence>
<evidence type="ECO:0000256" key="9">
    <source>
        <dbReference type="SAM" id="MobiDB-lite"/>
    </source>
</evidence>
<feature type="domain" description="Proteasome activator Blm10 middle HEAT repeats region" evidence="11">
    <location>
        <begin position="312"/>
        <end position="824"/>
    </location>
</feature>
<dbReference type="InterPro" id="IPR011989">
    <property type="entry name" value="ARM-like"/>
</dbReference>
<dbReference type="Proteomes" id="UP000780801">
    <property type="component" value="Unassembled WGS sequence"/>
</dbReference>
<dbReference type="GO" id="GO:0005829">
    <property type="term" value="C:cytosol"/>
    <property type="evidence" value="ECO:0007669"/>
    <property type="project" value="TreeGrafter"/>
</dbReference>
<protein>
    <recommendedName>
        <fullName evidence="15">Proteasome activator subunit 4</fullName>
    </recommendedName>
</protein>
<evidence type="ECO:0000313" key="13">
    <source>
        <dbReference type="EMBL" id="KAF9586315.1"/>
    </source>
</evidence>
<reference evidence="13" key="1">
    <citation type="journal article" date="2020" name="Fungal Divers.">
        <title>Resolving the Mortierellaceae phylogeny through synthesis of multi-gene phylogenetics and phylogenomics.</title>
        <authorList>
            <person name="Vandepol N."/>
            <person name="Liber J."/>
            <person name="Desiro A."/>
            <person name="Na H."/>
            <person name="Kennedy M."/>
            <person name="Barry K."/>
            <person name="Grigoriev I.V."/>
            <person name="Miller A.N."/>
            <person name="O'Donnell K."/>
            <person name="Stajich J.E."/>
            <person name="Bonito G."/>
        </authorList>
    </citation>
    <scope>NUCLEOTIDE SEQUENCE</scope>
    <source>
        <strain evidence="13">KOD1015</strain>
    </source>
</reference>
<evidence type="ECO:0000256" key="4">
    <source>
        <dbReference type="ARBA" id="ARBA00022490"/>
    </source>
</evidence>
<proteinExistence type="inferred from homology"/>
<accession>A0A9P6KIZ6</accession>
<dbReference type="Pfam" id="PF23096">
    <property type="entry name" value="HEAT_PSME4"/>
    <property type="match status" value="1"/>
</dbReference>
<dbReference type="GO" id="GO:0010499">
    <property type="term" value="P:proteasomal ubiquitin-independent protein catabolic process"/>
    <property type="evidence" value="ECO:0007669"/>
    <property type="project" value="TreeGrafter"/>
</dbReference>
<dbReference type="PANTHER" id="PTHR32170:SF3">
    <property type="entry name" value="PROTEASOME ACTIVATOR COMPLEX SUBUNIT 4"/>
    <property type="match status" value="1"/>
</dbReference>
<keyword evidence="14" id="KW-1185">Reference proteome</keyword>
<dbReference type="SUPFAM" id="SSF48371">
    <property type="entry name" value="ARM repeat"/>
    <property type="match status" value="2"/>
</dbReference>
<dbReference type="InterPro" id="IPR055455">
    <property type="entry name" value="HEAT_PSME4"/>
</dbReference>
<evidence type="ECO:0000256" key="6">
    <source>
        <dbReference type="ARBA" id="ARBA00022763"/>
    </source>
</evidence>
<dbReference type="OrthoDB" id="17907at2759"/>
<gene>
    <name evidence="13" type="ORF">BGW38_007062</name>
</gene>
<evidence type="ECO:0000256" key="5">
    <source>
        <dbReference type="ARBA" id="ARBA00022737"/>
    </source>
</evidence>
<dbReference type="InterPro" id="IPR032430">
    <property type="entry name" value="Blm10_mid"/>
</dbReference>
<evidence type="ECO:0000256" key="2">
    <source>
        <dbReference type="ARBA" id="ARBA00004496"/>
    </source>
</evidence>
<dbReference type="GO" id="GO:0006281">
    <property type="term" value="P:DNA repair"/>
    <property type="evidence" value="ECO:0007669"/>
    <property type="project" value="UniProtKB-KW"/>
</dbReference>
<dbReference type="Pfam" id="PF11919">
    <property type="entry name" value="PSME4_C"/>
    <property type="match status" value="1"/>
</dbReference>
<evidence type="ECO:0000256" key="7">
    <source>
        <dbReference type="ARBA" id="ARBA00023204"/>
    </source>
</evidence>
<dbReference type="PANTHER" id="PTHR32170">
    <property type="entry name" value="PROTEASOME ACTIVATOR COMPLEX SUBUNIT 4"/>
    <property type="match status" value="1"/>
</dbReference>
<evidence type="ECO:0000259" key="11">
    <source>
        <dbReference type="Pfam" id="PF16507"/>
    </source>
</evidence>
<feature type="region of interest" description="Disordered" evidence="9">
    <location>
        <begin position="1747"/>
        <end position="1767"/>
    </location>
</feature>